<comment type="subcellular location">
    <subcellularLocation>
        <location evidence="1">Cell membrane</location>
    </subcellularLocation>
</comment>
<evidence type="ECO:0000259" key="8">
    <source>
        <dbReference type="Pfam" id="PF13190"/>
    </source>
</evidence>
<sequence length="117" mass="12407">MSELRVTGHKRRWIVMGIITVAVAGLLSPWASSSPDGLERVAEDHGFLHQADAVNRLALVPDYEVAGIPWSAVRIGLAGVLGIAIMAAVLWGLTRSLARGGGDRHESGSTEVDGVQR</sequence>
<proteinExistence type="predicted"/>
<feature type="region of interest" description="Disordered" evidence="6">
    <location>
        <begin position="98"/>
        <end position="117"/>
    </location>
</feature>
<keyword evidence="5 7" id="KW-0472">Membrane</keyword>
<evidence type="ECO:0000256" key="6">
    <source>
        <dbReference type="SAM" id="MobiDB-lite"/>
    </source>
</evidence>
<evidence type="ECO:0000256" key="7">
    <source>
        <dbReference type="SAM" id="Phobius"/>
    </source>
</evidence>
<dbReference type="Proteomes" id="UP000005387">
    <property type="component" value="Unassembled WGS sequence"/>
</dbReference>
<evidence type="ECO:0000313" key="10">
    <source>
        <dbReference type="Proteomes" id="UP000005387"/>
    </source>
</evidence>
<dbReference type="EMBL" id="AEDD01000005">
    <property type="protein sequence ID" value="EFM10907.1"/>
    <property type="molecule type" value="Genomic_DNA"/>
</dbReference>
<accession>E0I923</accession>
<dbReference type="RefSeq" id="WP_006038156.1">
    <property type="nucleotide sequence ID" value="NZ_AEDD01000005.1"/>
</dbReference>
<dbReference type="OrthoDB" id="1725146at2"/>
<keyword evidence="2" id="KW-1003">Cell membrane</keyword>
<name>E0I923_9BACL</name>
<evidence type="ECO:0000256" key="1">
    <source>
        <dbReference type="ARBA" id="ARBA00004236"/>
    </source>
</evidence>
<feature type="transmembrane region" description="Helical" evidence="7">
    <location>
        <begin position="12"/>
        <end position="31"/>
    </location>
</feature>
<evidence type="ECO:0000256" key="5">
    <source>
        <dbReference type="ARBA" id="ARBA00023136"/>
    </source>
</evidence>
<feature type="domain" description="PDGLE" evidence="8">
    <location>
        <begin position="11"/>
        <end position="98"/>
    </location>
</feature>
<keyword evidence="4 7" id="KW-1133">Transmembrane helix</keyword>
<organism evidence="9 10">
    <name type="scientific">Paenibacillus curdlanolyticus YK9</name>
    <dbReference type="NCBI Taxonomy" id="717606"/>
    <lineage>
        <taxon>Bacteria</taxon>
        <taxon>Bacillati</taxon>
        <taxon>Bacillota</taxon>
        <taxon>Bacilli</taxon>
        <taxon>Bacillales</taxon>
        <taxon>Paenibacillaceae</taxon>
        <taxon>Paenibacillus</taxon>
    </lineage>
</organism>
<feature type="transmembrane region" description="Helical" evidence="7">
    <location>
        <begin position="72"/>
        <end position="94"/>
    </location>
</feature>
<evidence type="ECO:0000256" key="2">
    <source>
        <dbReference type="ARBA" id="ARBA00022475"/>
    </source>
</evidence>
<protein>
    <recommendedName>
        <fullName evidence="8">PDGLE domain-containing protein</fullName>
    </recommendedName>
</protein>
<evidence type="ECO:0000256" key="4">
    <source>
        <dbReference type="ARBA" id="ARBA00022989"/>
    </source>
</evidence>
<evidence type="ECO:0000313" key="9">
    <source>
        <dbReference type="EMBL" id="EFM10907.1"/>
    </source>
</evidence>
<feature type="compositionally biased region" description="Basic and acidic residues" evidence="6">
    <location>
        <begin position="101"/>
        <end position="117"/>
    </location>
</feature>
<reference evidence="9 10" key="1">
    <citation type="submission" date="2010-07" db="EMBL/GenBank/DDBJ databases">
        <title>The draft genome of Paenibacillus curdlanolyticus YK9.</title>
        <authorList>
            <consortium name="US DOE Joint Genome Institute (JGI-PGF)"/>
            <person name="Lucas S."/>
            <person name="Copeland A."/>
            <person name="Lapidus A."/>
            <person name="Cheng J.-F."/>
            <person name="Bruce D."/>
            <person name="Goodwin L."/>
            <person name="Pitluck S."/>
            <person name="Land M.L."/>
            <person name="Hauser L."/>
            <person name="Chang Y.-J."/>
            <person name="Jeffries C."/>
            <person name="Anderson I.J."/>
            <person name="Johnson E."/>
            <person name="Loganathan U."/>
            <person name="Mulhopadhyay B."/>
            <person name="Kyrpides N."/>
            <person name="Woyke T.J."/>
        </authorList>
    </citation>
    <scope>NUCLEOTIDE SEQUENCE [LARGE SCALE GENOMIC DNA]</scope>
    <source>
        <strain evidence="9 10">YK9</strain>
    </source>
</reference>
<keyword evidence="10" id="KW-1185">Reference proteome</keyword>
<dbReference type="InterPro" id="IPR025937">
    <property type="entry name" value="PDGLE_dom"/>
</dbReference>
<gene>
    <name evidence="9" type="ORF">PaecuDRAFT_2157</name>
</gene>
<evidence type="ECO:0000256" key="3">
    <source>
        <dbReference type="ARBA" id="ARBA00022692"/>
    </source>
</evidence>
<keyword evidence="3 7" id="KW-0812">Transmembrane</keyword>
<dbReference type="STRING" id="717606.PaecuDRAFT_2157"/>
<dbReference type="GO" id="GO:0005886">
    <property type="term" value="C:plasma membrane"/>
    <property type="evidence" value="ECO:0007669"/>
    <property type="project" value="UniProtKB-SubCell"/>
</dbReference>
<dbReference type="AlphaFoldDB" id="E0I923"/>
<dbReference type="eggNOG" id="ENOG5033N98">
    <property type="taxonomic scope" value="Bacteria"/>
</dbReference>
<dbReference type="Pfam" id="PF13190">
    <property type="entry name" value="PDGLE"/>
    <property type="match status" value="1"/>
</dbReference>